<dbReference type="Pfam" id="PF00580">
    <property type="entry name" value="UvrD-helicase"/>
    <property type="match status" value="1"/>
</dbReference>
<dbReference type="GO" id="GO:0005524">
    <property type="term" value="F:ATP binding"/>
    <property type="evidence" value="ECO:0007669"/>
    <property type="project" value="UniProtKB-UniRule"/>
</dbReference>
<feature type="region of interest" description="Disordered" evidence="6">
    <location>
        <begin position="2202"/>
        <end position="2230"/>
    </location>
</feature>
<comment type="caution">
    <text evidence="8">The sequence shown here is derived from an EMBL/GenBank/DDBJ whole genome shotgun (WGS) entry which is preliminary data.</text>
</comment>
<dbReference type="PANTHER" id="PTHR21529:SF4">
    <property type="entry name" value="TPR AND ANKYRIN REPEAT-CONTAINING PROTEIN 1"/>
    <property type="match status" value="1"/>
</dbReference>
<keyword evidence="3 5" id="KW-0347">Helicase</keyword>
<evidence type="ECO:0000256" key="2">
    <source>
        <dbReference type="ARBA" id="ARBA00022801"/>
    </source>
</evidence>
<evidence type="ECO:0000256" key="4">
    <source>
        <dbReference type="ARBA" id="ARBA00022840"/>
    </source>
</evidence>
<dbReference type="InterPro" id="IPR011990">
    <property type="entry name" value="TPR-like_helical_dom_sf"/>
</dbReference>
<evidence type="ECO:0000256" key="3">
    <source>
        <dbReference type="ARBA" id="ARBA00022806"/>
    </source>
</evidence>
<evidence type="ECO:0000313" key="9">
    <source>
        <dbReference type="Proteomes" id="UP001215151"/>
    </source>
</evidence>
<dbReference type="InterPro" id="IPR027417">
    <property type="entry name" value="P-loop_NTPase"/>
</dbReference>
<organism evidence="8 9">
    <name type="scientific">Trametes cubensis</name>
    <dbReference type="NCBI Taxonomy" id="1111947"/>
    <lineage>
        <taxon>Eukaryota</taxon>
        <taxon>Fungi</taxon>
        <taxon>Dikarya</taxon>
        <taxon>Basidiomycota</taxon>
        <taxon>Agaricomycotina</taxon>
        <taxon>Agaricomycetes</taxon>
        <taxon>Polyporales</taxon>
        <taxon>Polyporaceae</taxon>
        <taxon>Trametes</taxon>
    </lineage>
</organism>
<sequence>MARGTRWISGPGARRVSVAAPALLDTTLLHNELAIGDAINALESHLVVSAGSLDDTIRELLAVRHCLEYALSAIGNEAFSLISKIVMQDFPNNAEGFVTSLQATLLDRFSLYFLFLPYSSHTGDQPQFLTIHRRHVDSAIPLLRAFTNVKACLADATVDKDITNEFADAHFAVRKKDKQKQKRSRRSNNVAPDDLKIIADSGESIPATPEEVVPMISSVLQRQKYILQDYLNTFREPRFASMIRDMYIPRHISVPDAPASVKRPEQVTEPVQAESSEQPSAYPFVQPMKAALYFDSVNGFGEWRILISTRASRNLRQARNRNPKLFKIIVKKIRELSRGHFSEDNQKRLTGLDVEIPIYEAKMTSDTRLVYHVDCVPEFESDVERQVLRIFGIYTHAQLDRRFWDCMGRQLERRGAEYRKRCTYRNRPRVSGDNIVMPASWPPPTEPITFEKPLSLSDMRKEDLEEASSDVYCDRTMLTNVIQLHSLLVLEKFVTFSQALLNSILADKDVAYVFDVSPHEKRIIEHPSSCFVLGRSGTGKTTTMMFKMLGIERSWESHRETMAKPRQLFVTQSRVLAEKVEEYFTKLMDSLATANQSATELSEMASRKKAKEEQGLVDRDEEIYWRGDIPRRYGELKEEHFPMFLTYDHVCRMLEAEFHHAEDAKHRDAAVSRVMRDVLELPQDTDGTVSNDYMQQRRASFVSFGTFLEEYWSHFSGTKGLDPTLVFGEFMGVIKGSEEALAHPEGYLDMESYCKLSHRTQATFASQRENIYRLFQAYLKKKKERRDYDAADRTRALIDCMKTTGVPGQEVDFIYVDEAQDNLLIDAVVLRTLCRNPHGMFWAGDTAQTISVGSAFRFNDLKAFLYRYEEATALGNSDKRVQPESFHLAVNYRSHAGIVDCAYSVIELITQFWPHAIDALGRETGMVAGLKPVFFSGWDQNTVRYEQFLFGASGSHIEFGAQQCILVRDEAARERLRAQVGDIGLILTLYESKGLEFNDVLLFNFFEDSTADVSQWRVVLNAVPPEQRGKLSAPRFDEARHSGICRELKFLYVAITRARKNLWIADCSDKGEPMRFVWTQKNLIQNCNPNTEVPQLAASSTAEDWAKMALDLFNHRRYMQAMHCYDRAGLHREKAVAHAYHLREVARSALTKGNAAARTNAYNAAARAFMTSAQKAVTERRAYYRIAAECYIQSGDDYRAAQAYQNAGEYNLAASHFRKAGKFEEAVEIVRLHKPQMSASIADSIVEVSKLYFLREKRIRKARELFETDEEILEYMDDYGLGVARASYLEELGRYEDAADIYLSEGNILHAIRLLTMDRGNAELVKKAMHCLLDGLWRHLPFGSVVNEALLKSDTTLANLLAQADSLGDLNTDADLHDEVSMFRAIAKRDTAALGALSKAFQPRGNAAAVLMCLDHTFALPMQLQTAPITEVSAKLEIFLEYMQILQKLVGTTTVCSNAVVRRLFALQDSPETEDHVLVPPDTFLSAQINPRTGPSARVTEQGISIPRWELEVIINNAFKNRLLQRIHQENEVVRNLRILHPCLPYAAHGRCNRNECPQYHDNFGRYDAAFYNARVQVVLLQILIYRSVYAVENLQEQLHQQKYWLRQLYDALFPPYYKLGSRHALDTTTTTEIKQAGPVIEMWTRGLLYGIRHTESYSPLFLTNFMRILRIALSNDPTAAWDYLHRVPCVSTYRPRLLLRGLDEVYAVSDLLASMQVDDEQSLNKGILFLDHILEKKIPVDIGVLCDFMEQLSGSLCMAFRLRANGGNLHDVTLPKSWILRLLPNVTSLSTKDTQLSCLFKKHIGDLLEDIYAGRAAWLLYERLNLQGLRYPYRNVFFARICQIFCLWGYNIRSFEWRNDIFRAIASVRRPDRDFHPIIKQYVNARSWDELARCVRRSVVDTPLDEMILLHHGSRPVPKTSLPYLRRLVFNRHEDIPWLLKVSGSSAPGAGLRADAAPFVPVSALQGTPATDEDAEEPVEEAQDVGEDVLEQVVDVDNIAQAIDAGQTNSAPAAPTEQEIKAAQTIASAYQRHLARARLRKVAPKEERTRRIFASFLEQSRKLEWPYVYYRLLYQGPIPHLYMVADGIKNHLHEAKSTAKKRLNLVKHLDLEAVGTTLTHANRLFREVEKLCKALSPTAEVHKSRDLEVLKRLAFQVNEYLRDLPAKVTEQWQKDMNLAMKGIVEPKKVPQKPEKPQMNLADDLLDVGGPGLDGGSGSMGFRVDWEQDS</sequence>
<keyword evidence="9" id="KW-1185">Reference proteome</keyword>
<feature type="compositionally biased region" description="Gly residues" evidence="6">
    <location>
        <begin position="2209"/>
        <end position="2219"/>
    </location>
</feature>
<dbReference type="SUPFAM" id="SSF52540">
    <property type="entry name" value="P-loop containing nucleoside triphosphate hydrolases"/>
    <property type="match status" value="1"/>
</dbReference>
<dbReference type="Pfam" id="PF13361">
    <property type="entry name" value="UvrD_C"/>
    <property type="match status" value="1"/>
</dbReference>
<evidence type="ECO:0000313" key="8">
    <source>
        <dbReference type="EMBL" id="KAJ8495158.1"/>
    </source>
</evidence>
<keyword evidence="2 5" id="KW-0378">Hydrolase</keyword>
<evidence type="ECO:0000256" key="6">
    <source>
        <dbReference type="SAM" id="MobiDB-lite"/>
    </source>
</evidence>
<feature type="domain" description="UvrD-like helicase ATP-binding" evidence="7">
    <location>
        <begin position="513"/>
        <end position="895"/>
    </location>
</feature>
<dbReference type="Gene3D" id="3.40.50.300">
    <property type="entry name" value="P-loop containing nucleotide triphosphate hydrolases"/>
    <property type="match status" value="2"/>
</dbReference>
<dbReference type="SUPFAM" id="SSF48452">
    <property type="entry name" value="TPR-like"/>
    <property type="match status" value="1"/>
</dbReference>
<dbReference type="GO" id="GO:0004386">
    <property type="term" value="F:helicase activity"/>
    <property type="evidence" value="ECO:0007669"/>
    <property type="project" value="UniProtKB-UniRule"/>
</dbReference>
<keyword evidence="1 5" id="KW-0547">Nucleotide-binding</keyword>
<feature type="region of interest" description="Disordered" evidence="6">
    <location>
        <begin position="259"/>
        <end position="279"/>
    </location>
</feature>
<dbReference type="InterPro" id="IPR014016">
    <property type="entry name" value="UvrD-like_ATP-bd"/>
</dbReference>
<gene>
    <name evidence="8" type="ORF">ONZ51_g1861</name>
</gene>
<dbReference type="PROSITE" id="PS51198">
    <property type="entry name" value="UVRD_HELICASE_ATP_BIND"/>
    <property type="match status" value="1"/>
</dbReference>
<evidence type="ECO:0000259" key="7">
    <source>
        <dbReference type="PROSITE" id="PS51198"/>
    </source>
</evidence>
<dbReference type="InterPro" id="IPR014017">
    <property type="entry name" value="DNA_helicase_UvrD-like_C"/>
</dbReference>
<feature type="binding site" evidence="5">
    <location>
        <begin position="534"/>
        <end position="541"/>
    </location>
    <ligand>
        <name>ATP</name>
        <dbReference type="ChEBI" id="CHEBI:30616"/>
    </ligand>
</feature>
<reference evidence="8" key="1">
    <citation type="submission" date="2022-11" db="EMBL/GenBank/DDBJ databases">
        <title>Genome Sequence of Cubamyces cubensis.</title>
        <authorList>
            <person name="Buettner E."/>
        </authorList>
    </citation>
    <scope>NUCLEOTIDE SEQUENCE</scope>
    <source>
        <strain evidence="8">MPL-01</strain>
    </source>
</reference>
<name>A0AAD7U0Q8_9APHY</name>
<proteinExistence type="predicted"/>
<keyword evidence="4 5" id="KW-0067">ATP-binding</keyword>
<dbReference type="PANTHER" id="PTHR21529">
    <property type="entry name" value="MAMMARY TURMOR VIRUS RECEPTOR HOMOLOG 1, 2 MTVR1, 2"/>
    <property type="match status" value="1"/>
</dbReference>
<evidence type="ECO:0000256" key="5">
    <source>
        <dbReference type="PROSITE-ProRule" id="PRU00560"/>
    </source>
</evidence>
<protein>
    <recommendedName>
        <fullName evidence="7">UvrD-like helicase ATP-binding domain-containing protein</fullName>
    </recommendedName>
</protein>
<dbReference type="Proteomes" id="UP001215151">
    <property type="component" value="Unassembled WGS sequence"/>
</dbReference>
<accession>A0AAD7U0Q8</accession>
<dbReference type="InterPro" id="IPR039904">
    <property type="entry name" value="TRANK1"/>
</dbReference>
<evidence type="ECO:0000256" key="1">
    <source>
        <dbReference type="ARBA" id="ARBA00022741"/>
    </source>
</evidence>
<dbReference type="EMBL" id="JAPEVG010000027">
    <property type="protein sequence ID" value="KAJ8495158.1"/>
    <property type="molecule type" value="Genomic_DNA"/>
</dbReference>
<dbReference type="GO" id="GO:0016787">
    <property type="term" value="F:hydrolase activity"/>
    <property type="evidence" value="ECO:0007669"/>
    <property type="project" value="UniProtKB-UniRule"/>
</dbReference>